<keyword evidence="2" id="KW-1185">Reference proteome</keyword>
<dbReference type="EMBL" id="JASCZI010121241">
    <property type="protein sequence ID" value="MED6160745.1"/>
    <property type="molecule type" value="Genomic_DNA"/>
</dbReference>
<evidence type="ECO:0000313" key="2">
    <source>
        <dbReference type="Proteomes" id="UP001341840"/>
    </source>
</evidence>
<protein>
    <submittedName>
        <fullName evidence="1">Uncharacterized protein</fullName>
    </submittedName>
</protein>
<feature type="non-terminal residue" evidence="1">
    <location>
        <position position="1"/>
    </location>
</feature>
<sequence>NKQGDGDNNGKGKGKAVANMVADHNEDIIVAMVSECYLVKDSKGWVVDSGATKHICAKKNYFPSFLL</sequence>
<accession>A0ABU6UK95</accession>
<evidence type="ECO:0000313" key="1">
    <source>
        <dbReference type="EMBL" id="MED6160745.1"/>
    </source>
</evidence>
<gene>
    <name evidence="1" type="ORF">PIB30_054271</name>
</gene>
<dbReference type="Proteomes" id="UP001341840">
    <property type="component" value="Unassembled WGS sequence"/>
</dbReference>
<proteinExistence type="predicted"/>
<reference evidence="1 2" key="1">
    <citation type="journal article" date="2023" name="Plants (Basel)">
        <title>Bridging the Gap: Combining Genomics and Transcriptomics Approaches to Understand Stylosanthes scabra, an Orphan Legume from the Brazilian Caatinga.</title>
        <authorList>
            <person name="Ferreira-Neto J.R.C."/>
            <person name="da Silva M.D."/>
            <person name="Binneck E."/>
            <person name="de Melo N.F."/>
            <person name="da Silva R.H."/>
            <person name="de Melo A.L.T.M."/>
            <person name="Pandolfi V."/>
            <person name="Bustamante F.O."/>
            <person name="Brasileiro-Vidal A.C."/>
            <person name="Benko-Iseppon A.M."/>
        </authorList>
    </citation>
    <scope>NUCLEOTIDE SEQUENCE [LARGE SCALE GENOMIC DNA]</scope>
    <source>
        <tissue evidence="1">Leaves</tissue>
    </source>
</reference>
<dbReference type="PANTHER" id="PTHR47592">
    <property type="entry name" value="PBF68 PROTEIN"/>
    <property type="match status" value="1"/>
</dbReference>
<dbReference type="PANTHER" id="PTHR47592:SF30">
    <property type="entry name" value="CCHC-TYPE DOMAIN-CONTAINING PROTEIN"/>
    <property type="match status" value="1"/>
</dbReference>
<organism evidence="1 2">
    <name type="scientific">Stylosanthes scabra</name>
    <dbReference type="NCBI Taxonomy" id="79078"/>
    <lineage>
        <taxon>Eukaryota</taxon>
        <taxon>Viridiplantae</taxon>
        <taxon>Streptophyta</taxon>
        <taxon>Embryophyta</taxon>
        <taxon>Tracheophyta</taxon>
        <taxon>Spermatophyta</taxon>
        <taxon>Magnoliopsida</taxon>
        <taxon>eudicotyledons</taxon>
        <taxon>Gunneridae</taxon>
        <taxon>Pentapetalae</taxon>
        <taxon>rosids</taxon>
        <taxon>fabids</taxon>
        <taxon>Fabales</taxon>
        <taxon>Fabaceae</taxon>
        <taxon>Papilionoideae</taxon>
        <taxon>50 kb inversion clade</taxon>
        <taxon>dalbergioids sensu lato</taxon>
        <taxon>Dalbergieae</taxon>
        <taxon>Pterocarpus clade</taxon>
        <taxon>Stylosanthes</taxon>
    </lineage>
</organism>
<comment type="caution">
    <text evidence="1">The sequence shown here is derived from an EMBL/GenBank/DDBJ whole genome shotgun (WGS) entry which is preliminary data.</text>
</comment>
<name>A0ABU6UK95_9FABA</name>